<feature type="region of interest" description="Disordered" evidence="2">
    <location>
        <begin position="72"/>
        <end position="118"/>
    </location>
</feature>
<dbReference type="RefSeq" id="WP_090033202.1">
    <property type="nucleotide sequence ID" value="NZ_BONM01000004.1"/>
</dbReference>
<organism evidence="3 4">
    <name type="scientific">Cellulomonas marina</name>
    <dbReference type="NCBI Taxonomy" id="988821"/>
    <lineage>
        <taxon>Bacteria</taxon>
        <taxon>Bacillati</taxon>
        <taxon>Actinomycetota</taxon>
        <taxon>Actinomycetes</taxon>
        <taxon>Micrococcales</taxon>
        <taxon>Cellulomonadaceae</taxon>
        <taxon>Cellulomonas</taxon>
    </lineage>
</organism>
<evidence type="ECO:0000313" key="4">
    <source>
        <dbReference type="Proteomes" id="UP000199012"/>
    </source>
</evidence>
<gene>
    <name evidence="3" type="ORF">SAMN05421867_1096</name>
</gene>
<evidence type="ECO:0000256" key="2">
    <source>
        <dbReference type="SAM" id="MobiDB-lite"/>
    </source>
</evidence>
<sequence length="118" mass="12529">MAKELSIEAAERQARQLLEARMQSVRDLVTGRQALADLREQVEAAEREDVRLYNAALTAGWSPDELRKIGVGEPDKKARVARRARARRAGAGSGAAAKDGASGTDDTTGATAHDTDAG</sequence>
<proteinExistence type="predicted"/>
<evidence type="ECO:0000313" key="3">
    <source>
        <dbReference type="EMBL" id="SFB17632.1"/>
    </source>
</evidence>
<dbReference type="Proteomes" id="UP000199012">
    <property type="component" value="Unassembled WGS sequence"/>
</dbReference>
<feature type="compositionally biased region" description="Basic residues" evidence="2">
    <location>
        <begin position="79"/>
        <end position="88"/>
    </location>
</feature>
<accession>A0A1I0YWS8</accession>
<reference evidence="3 4" key="1">
    <citation type="submission" date="2016-10" db="EMBL/GenBank/DDBJ databases">
        <authorList>
            <person name="de Groot N.N."/>
        </authorList>
    </citation>
    <scope>NUCLEOTIDE SEQUENCE [LARGE SCALE GENOMIC DNA]</scope>
    <source>
        <strain evidence="3 4">CGMCC 4.6945</strain>
    </source>
</reference>
<name>A0A1I0YWS8_9CELL</name>
<dbReference type="STRING" id="988821.SAMN05421867_1096"/>
<keyword evidence="1" id="KW-0175">Coiled coil</keyword>
<dbReference type="OrthoDB" id="4882276at2"/>
<keyword evidence="4" id="KW-1185">Reference proteome</keyword>
<protein>
    <submittedName>
        <fullName evidence="3">Uncharacterized protein</fullName>
    </submittedName>
</protein>
<feature type="compositionally biased region" description="Low complexity" evidence="2">
    <location>
        <begin position="94"/>
        <end position="112"/>
    </location>
</feature>
<dbReference type="EMBL" id="FOKA01000009">
    <property type="protein sequence ID" value="SFB17632.1"/>
    <property type="molecule type" value="Genomic_DNA"/>
</dbReference>
<feature type="coiled-coil region" evidence="1">
    <location>
        <begin position="7"/>
        <end position="55"/>
    </location>
</feature>
<dbReference type="AlphaFoldDB" id="A0A1I0YWS8"/>
<evidence type="ECO:0000256" key="1">
    <source>
        <dbReference type="SAM" id="Coils"/>
    </source>
</evidence>